<evidence type="ECO:0000313" key="2">
    <source>
        <dbReference type="EMBL" id="SEN33839.1"/>
    </source>
</evidence>
<organism evidence="2 3">
    <name type="scientific">Stigmatella aurantiaca</name>
    <dbReference type="NCBI Taxonomy" id="41"/>
    <lineage>
        <taxon>Bacteria</taxon>
        <taxon>Pseudomonadati</taxon>
        <taxon>Myxococcota</taxon>
        <taxon>Myxococcia</taxon>
        <taxon>Myxococcales</taxon>
        <taxon>Cystobacterineae</taxon>
        <taxon>Archangiaceae</taxon>
        <taxon>Stigmatella</taxon>
    </lineage>
</organism>
<sequence length="562" mass="61652">MKKPRRWLRFSLLAGLVLLGVTYMLRPPPPRGRPADPPYLTFFLVDGLSQEVFQRELAAGRLPNIARLMESGLYVEDGIAAFPSMTGYGFYPFLTGRDAVHSGVLGLRWFRREAQEGNFRNYVGRTNVAMNQDMVSEPRTLFECFPGQHSFSVNSYANRGVVRNEILGWAFSIAKYQEQYGVLRFLAGTPWLGPRFMPDWFAAETQTVELAMKDLAFQPKVQWLTLATPDARQHIAGTDETYVALVRHADALIGRYREESRRLGQEEHRVYAIISDHGVTDVKHNVDLRQALGQAGLSAWRGEATNLSRTRLDEPVSTWQDTDVILAVNGNTMNYVYLRAEGAQGAEAWKTRAAPGTAFQQAPHQGGTAVNVVEVLRKVEGVELVVTRADASGEVRLFSRTGEARITSRDGGLAYACEGEDPLGYAQSEATRGLCDGQPRSARDWLQATHTTGFPDAVVRLHRLMSAPDVGDLVVTAAPGYDLAADYELIVGNYRGGHGGLRADQLRVPYILSGPGVPAGQRLATARAEDVGATLMRLTGCPPPAQPDGEDLMPSVAGPTPP</sequence>
<dbReference type="InterPro" id="IPR017850">
    <property type="entry name" value="Alkaline_phosphatase_core_sf"/>
</dbReference>
<feature type="region of interest" description="Disordered" evidence="1">
    <location>
        <begin position="541"/>
        <end position="562"/>
    </location>
</feature>
<dbReference type="AlphaFoldDB" id="A0A1H8FQ93"/>
<evidence type="ECO:0000313" key="3">
    <source>
        <dbReference type="Proteomes" id="UP000182719"/>
    </source>
</evidence>
<name>A0A1H8FQ93_STIAU</name>
<dbReference type="Pfam" id="PF01663">
    <property type="entry name" value="Phosphodiest"/>
    <property type="match status" value="1"/>
</dbReference>
<dbReference type="Proteomes" id="UP000182719">
    <property type="component" value="Unassembled WGS sequence"/>
</dbReference>
<keyword evidence="3" id="KW-1185">Reference proteome</keyword>
<dbReference type="RefSeq" id="WP_245769048.1">
    <property type="nucleotide sequence ID" value="NZ_FOAP01000038.1"/>
</dbReference>
<dbReference type="SUPFAM" id="SSF53649">
    <property type="entry name" value="Alkaline phosphatase-like"/>
    <property type="match status" value="1"/>
</dbReference>
<protein>
    <submittedName>
        <fullName evidence="2">Type I phosphodiesterase / nucleotide pyrophosphatase</fullName>
    </submittedName>
</protein>
<gene>
    <name evidence="2" type="ORF">SAMN05444354_13834</name>
</gene>
<reference evidence="3" key="1">
    <citation type="submission" date="2016-10" db="EMBL/GenBank/DDBJ databases">
        <authorList>
            <person name="Varghese N."/>
            <person name="Submissions S."/>
        </authorList>
    </citation>
    <scope>NUCLEOTIDE SEQUENCE [LARGE SCALE GENOMIC DNA]</scope>
    <source>
        <strain evidence="3">DSM 17044</strain>
    </source>
</reference>
<proteinExistence type="predicted"/>
<dbReference type="Gene3D" id="3.40.720.10">
    <property type="entry name" value="Alkaline Phosphatase, subunit A"/>
    <property type="match status" value="2"/>
</dbReference>
<evidence type="ECO:0000256" key="1">
    <source>
        <dbReference type="SAM" id="MobiDB-lite"/>
    </source>
</evidence>
<accession>A0A1H8FQ93</accession>
<dbReference type="InterPro" id="IPR002591">
    <property type="entry name" value="Phosphodiest/P_Trfase"/>
</dbReference>
<dbReference type="EMBL" id="FOAP01000038">
    <property type="protein sequence ID" value="SEN33839.1"/>
    <property type="molecule type" value="Genomic_DNA"/>
</dbReference>